<dbReference type="InParanoid" id="A0A674ILS8"/>
<feature type="domain" description="MHC class I-like antigen recognition-like" evidence="3">
    <location>
        <begin position="29"/>
        <end position="216"/>
    </location>
</feature>
<dbReference type="Gene3D" id="3.30.500.10">
    <property type="entry name" value="MHC class I-like antigen recognition-like"/>
    <property type="match status" value="1"/>
</dbReference>
<feature type="signal peptide" evidence="2">
    <location>
        <begin position="1"/>
        <end position="16"/>
    </location>
</feature>
<dbReference type="SUPFAM" id="SSF54452">
    <property type="entry name" value="MHC antigen-recognition domain"/>
    <property type="match status" value="1"/>
</dbReference>
<reference evidence="4" key="2">
    <citation type="submission" date="2025-09" db="UniProtKB">
        <authorList>
            <consortium name="Ensembl"/>
        </authorList>
    </citation>
    <scope>IDENTIFICATION</scope>
</reference>
<dbReference type="GO" id="GO:0050819">
    <property type="term" value="P:negative regulation of coagulation"/>
    <property type="evidence" value="ECO:0007669"/>
    <property type="project" value="TreeGrafter"/>
</dbReference>
<dbReference type="InterPro" id="IPR015669">
    <property type="entry name" value="Endothetial_C_recpt"/>
</dbReference>
<keyword evidence="2" id="KW-0732">Signal</keyword>
<evidence type="ECO:0000313" key="5">
    <source>
        <dbReference type="Proteomes" id="UP000472274"/>
    </source>
</evidence>
<evidence type="ECO:0000313" key="4">
    <source>
        <dbReference type="Ensembl" id="ENSTMTP00000010411.1"/>
    </source>
</evidence>
<sequence>MLLPLLLLPWAWGALADSLISLHTRFVLHLFPAPASPPLPPVSVTLRLLQIDVFHNASSTDMQGMALLGDLETHSMNCSTCEIHFLQPWAQQGLTPKQWQDLELLIHRYLFNFNRTVNRIAQQQGKGYPFVTQVSLGCELPPNGSSRGFYDAAVNGEDFISFDMDGGKWVARQEDNVAALYTRDLLNQDKGTRSTIQFLLSTTCVSELKSFVQHGNESLERQGEAGHHLLPCSHLWGRVCLLFIQGSRLGAVYTGSSNAAIAGVQHSSHFTAALHSSLRQEVKGVLSPMVTAGGRIGVWPGQRG</sequence>
<dbReference type="Pfam" id="PF16497">
    <property type="entry name" value="MHC_I_3"/>
    <property type="match status" value="1"/>
</dbReference>
<dbReference type="PANTHER" id="PTHR15349">
    <property type="entry name" value="ENDOTHELIAL PROTEIN C RECEPTOR"/>
    <property type="match status" value="1"/>
</dbReference>
<dbReference type="InterPro" id="IPR011161">
    <property type="entry name" value="MHC_I-like_Ag-recog"/>
</dbReference>
<protein>
    <recommendedName>
        <fullName evidence="3">MHC class I-like antigen recognition-like domain-containing protein</fullName>
    </recommendedName>
</protein>
<name>A0A674ILS8_9SAUR</name>
<dbReference type="Ensembl" id="ENSTMTT00000010758.1">
    <property type="protein sequence ID" value="ENSTMTP00000010411.1"/>
    <property type="gene ID" value="ENSTMTG00000007493.1"/>
</dbReference>
<keyword evidence="5" id="KW-1185">Reference proteome</keyword>
<dbReference type="InterPro" id="IPR037055">
    <property type="entry name" value="MHC_I-like_Ag-recog_sf"/>
</dbReference>
<dbReference type="InterPro" id="IPR011162">
    <property type="entry name" value="MHC_I/II-like_Ag-recog"/>
</dbReference>
<dbReference type="GO" id="GO:0005615">
    <property type="term" value="C:extracellular space"/>
    <property type="evidence" value="ECO:0007669"/>
    <property type="project" value="TreeGrafter"/>
</dbReference>
<feature type="chain" id="PRO_5025593654" description="MHC class I-like antigen recognition-like domain-containing protein" evidence="2">
    <location>
        <begin position="17"/>
        <end position="304"/>
    </location>
</feature>
<evidence type="ECO:0000256" key="2">
    <source>
        <dbReference type="SAM" id="SignalP"/>
    </source>
</evidence>
<keyword evidence="1" id="KW-0325">Glycoprotein</keyword>
<evidence type="ECO:0000259" key="3">
    <source>
        <dbReference type="Pfam" id="PF16497"/>
    </source>
</evidence>
<evidence type="ECO:0000256" key="1">
    <source>
        <dbReference type="ARBA" id="ARBA00023180"/>
    </source>
</evidence>
<reference evidence="4" key="1">
    <citation type="submission" date="2025-08" db="UniProtKB">
        <authorList>
            <consortium name="Ensembl"/>
        </authorList>
    </citation>
    <scope>IDENTIFICATION</scope>
</reference>
<dbReference type="GO" id="GO:0038023">
    <property type="term" value="F:signaling receptor activity"/>
    <property type="evidence" value="ECO:0007669"/>
    <property type="project" value="InterPro"/>
</dbReference>
<dbReference type="Proteomes" id="UP000472274">
    <property type="component" value="Unplaced"/>
</dbReference>
<proteinExistence type="predicted"/>
<accession>A0A674ILS8</accession>
<dbReference type="GeneTree" id="ENSGT01120000271825"/>
<dbReference type="AlphaFoldDB" id="A0A674ILS8"/>
<dbReference type="PANTHER" id="PTHR15349:SF0">
    <property type="entry name" value="ENDOTHELIAL PROTEIN C RECEPTOR"/>
    <property type="match status" value="1"/>
</dbReference>
<organism evidence="4 5">
    <name type="scientific">Terrapene triunguis</name>
    <name type="common">Three-toed box turtle</name>
    <dbReference type="NCBI Taxonomy" id="2587831"/>
    <lineage>
        <taxon>Eukaryota</taxon>
        <taxon>Metazoa</taxon>
        <taxon>Chordata</taxon>
        <taxon>Craniata</taxon>
        <taxon>Vertebrata</taxon>
        <taxon>Euteleostomi</taxon>
        <taxon>Archelosauria</taxon>
        <taxon>Testudinata</taxon>
        <taxon>Testudines</taxon>
        <taxon>Cryptodira</taxon>
        <taxon>Durocryptodira</taxon>
        <taxon>Testudinoidea</taxon>
        <taxon>Emydidae</taxon>
        <taxon>Terrapene</taxon>
    </lineage>
</organism>